<keyword evidence="2" id="KW-1185">Reference proteome</keyword>
<comment type="caution">
    <text evidence="1">The sequence shown here is derived from an EMBL/GenBank/DDBJ whole genome shotgun (WGS) entry which is preliminary data.</text>
</comment>
<dbReference type="EMBL" id="WIBF01000004">
    <property type="protein sequence ID" value="MQQ08432.1"/>
    <property type="molecule type" value="Genomic_DNA"/>
</dbReference>
<evidence type="ECO:0000313" key="1">
    <source>
        <dbReference type="EMBL" id="MQQ08432.1"/>
    </source>
</evidence>
<gene>
    <name evidence="1" type="ORF">GFB49_08210</name>
</gene>
<dbReference type="RefSeq" id="WP_153215386.1">
    <property type="nucleotide sequence ID" value="NZ_WIBF01000004.1"/>
</dbReference>
<evidence type="ECO:0000313" key="2">
    <source>
        <dbReference type="Proteomes" id="UP000444174"/>
    </source>
</evidence>
<organism evidence="1 2">
    <name type="scientific">Tritonibacter litoralis</name>
    <dbReference type="NCBI Taxonomy" id="2662264"/>
    <lineage>
        <taxon>Bacteria</taxon>
        <taxon>Pseudomonadati</taxon>
        <taxon>Pseudomonadota</taxon>
        <taxon>Alphaproteobacteria</taxon>
        <taxon>Rhodobacterales</taxon>
        <taxon>Paracoccaceae</taxon>
        <taxon>Tritonibacter</taxon>
    </lineage>
</organism>
<sequence>MASGHSIVAAKMEPQKFGVYFGGKVLPPEEDAPEWGPWVAKHEMTGWSVINTRDATFSARFIADNAADFDGPFLAYTVLYDTNESWVSFYESGECLWSVSHDGSTGDKHHLEITGNPPKVLDEIVTDHHAVMEEQGPDHPMDWGREIPVALAEDIIGMRHDVELCEPDVLEYYALQRAEKTVDLDDYELVLPDRSKGLNILDLMSIFSKK</sequence>
<accession>A0A843YGL6</accession>
<dbReference type="AlphaFoldDB" id="A0A843YGL6"/>
<dbReference type="Proteomes" id="UP000444174">
    <property type="component" value="Unassembled WGS sequence"/>
</dbReference>
<proteinExistence type="predicted"/>
<reference evidence="1 2" key="1">
    <citation type="submission" date="2019-10" db="EMBL/GenBank/DDBJ databases">
        <title>Epibacterium sp. nov., isolated from seawater.</title>
        <authorList>
            <person name="Zhang X."/>
            <person name="Li N."/>
        </authorList>
    </citation>
    <scope>NUCLEOTIDE SEQUENCE [LARGE SCALE GENOMIC DNA]</scope>
    <source>
        <strain evidence="1 2">SM1979</strain>
    </source>
</reference>
<protein>
    <submittedName>
        <fullName evidence="1">Uncharacterized protein</fullName>
    </submittedName>
</protein>
<name>A0A843YGL6_9RHOB</name>